<dbReference type="Pfam" id="PF17921">
    <property type="entry name" value="Integrase_H2C2"/>
    <property type="match status" value="1"/>
</dbReference>
<feature type="region of interest" description="Disordered" evidence="2">
    <location>
        <begin position="29"/>
        <end position="51"/>
    </location>
</feature>
<keyword evidence="6" id="KW-1185">Reference proteome</keyword>
<dbReference type="PANTHER" id="PTHR35046:SF9">
    <property type="entry name" value="RNA-DIRECTED DNA POLYMERASE"/>
    <property type="match status" value="1"/>
</dbReference>
<dbReference type="EMBL" id="JAUUTY010000006">
    <property type="protein sequence ID" value="KAK1619915.1"/>
    <property type="molecule type" value="Genomic_DNA"/>
</dbReference>
<dbReference type="InterPro" id="IPR056924">
    <property type="entry name" value="SH3_Tf2-1"/>
</dbReference>
<dbReference type="InterPro" id="IPR036397">
    <property type="entry name" value="RNaseH_sf"/>
</dbReference>
<dbReference type="SUPFAM" id="SSF53098">
    <property type="entry name" value="Ribonuclease H-like"/>
    <property type="match status" value="1"/>
</dbReference>
<dbReference type="FunFam" id="3.30.420.10:FF:000032">
    <property type="entry name" value="Retrovirus-related Pol polyprotein from transposon 297-like Protein"/>
    <property type="match status" value="1"/>
</dbReference>
<evidence type="ECO:0000313" key="6">
    <source>
        <dbReference type="Proteomes" id="UP001231189"/>
    </source>
</evidence>
<keyword evidence="1" id="KW-0862">Zinc</keyword>
<dbReference type="Gene3D" id="2.40.70.10">
    <property type="entry name" value="Acid Proteases"/>
    <property type="match status" value="1"/>
</dbReference>
<evidence type="ECO:0000313" key="5">
    <source>
        <dbReference type="EMBL" id="KAK1619915.1"/>
    </source>
</evidence>
<dbReference type="GO" id="GO:0008270">
    <property type="term" value="F:zinc ion binding"/>
    <property type="evidence" value="ECO:0007669"/>
    <property type="project" value="UniProtKB-KW"/>
</dbReference>
<dbReference type="Gene3D" id="4.10.60.10">
    <property type="entry name" value="Zinc finger, CCHC-type"/>
    <property type="match status" value="1"/>
</dbReference>
<evidence type="ECO:0000259" key="4">
    <source>
        <dbReference type="PROSITE" id="PS50994"/>
    </source>
</evidence>
<gene>
    <name evidence="5" type="ORF">QYE76_025432</name>
</gene>
<reference evidence="5" key="1">
    <citation type="submission" date="2023-07" db="EMBL/GenBank/DDBJ databases">
        <title>A chromosome-level genome assembly of Lolium multiflorum.</title>
        <authorList>
            <person name="Chen Y."/>
            <person name="Copetti D."/>
            <person name="Kolliker R."/>
            <person name="Studer B."/>
        </authorList>
    </citation>
    <scope>NUCLEOTIDE SEQUENCE</scope>
    <source>
        <strain evidence="5">02402/16</strain>
        <tissue evidence="5">Leaf</tissue>
    </source>
</reference>
<dbReference type="CDD" id="cd00303">
    <property type="entry name" value="retropepsin_like"/>
    <property type="match status" value="1"/>
</dbReference>
<dbReference type="InterPro" id="IPR021109">
    <property type="entry name" value="Peptidase_aspartic_dom_sf"/>
</dbReference>
<protein>
    <submittedName>
        <fullName evidence="5">Uncharacterized protein</fullName>
    </submittedName>
</protein>
<dbReference type="InterPro" id="IPR001878">
    <property type="entry name" value="Znf_CCHC"/>
</dbReference>
<proteinExistence type="predicted"/>
<organism evidence="5 6">
    <name type="scientific">Lolium multiflorum</name>
    <name type="common">Italian ryegrass</name>
    <name type="synonym">Lolium perenne subsp. multiflorum</name>
    <dbReference type="NCBI Taxonomy" id="4521"/>
    <lineage>
        <taxon>Eukaryota</taxon>
        <taxon>Viridiplantae</taxon>
        <taxon>Streptophyta</taxon>
        <taxon>Embryophyta</taxon>
        <taxon>Tracheophyta</taxon>
        <taxon>Spermatophyta</taxon>
        <taxon>Magnoliopsida</taxon>
        <taxon>Liliopsida</taxon>
        <taxon>Poales</taxon>
        <taxon>Poaceae</taxon>
        <taxon>BOP clade</taxon>
        <taxon>Pooideae</taxon>
        <taxon>Poodae</taxon>
        <taxon>Poeae</taxon>
        <taxon>Poeae Chloroplast Group 2 (Poeae type)</taxon>
        <taxon>Loliodinae</taxon>
        <taxon>Loliinae</taxon>
        <taxon>Lolium</taxon>
    </lineage>
</organism>
<sequence length="731" mass="83484">MLCHTCGGKGHFKRDCPNRKVMFINEDNEYETGDDADPNAPDNDDYDTDGEDAYPSDARTIVVSQRALNVLPSASTQRCNLFQTKALVGPDKACKVIIDGGSCRNLASKELCTKLKLKYLPHPHPYYIQWLSDNGEMKVNHMVRVEFAIGPYKDCIDFDVVPMTVCHLLLGRPWLYDRSVQHNGRANTYHLEYKGKKINLQPMSPQQIVNESRQKIEVNLEDAPLDRRENCNVVSDITKSERVNSLVSLATKEDMREFSEDPTAMPLVLLYRGTVLVSNDMTPLPLGVSNVLQEFGDVFPEEESHAGGLMGHFGREKTLLMLADHFYWPKMRRDVDRYVRRCITCNKSKSKLKPHGLYTPLPAPTTPWEDISMDFVLGLPRTKRGHDSIFVVVDRFSKMSHFIACHKSDDASHIANLFFREIVRLHGVPKTIVSDRDVKFMSYFWKTLWRKLGTKLLFSTTCHPQTDGQTEVVNRTLSQLLRSMIKKNLKEWEECLPHVEFAYNRAVHSTTELCPFEVVYGFKPITPLDLLPLPIHERVNMEASKRADYVKKIHEKTKELIEKKGKSNAARMNKKRKEMLFKPGDLVWVHFRKDRFPKLRKSKLKPRGDGPYKVLAKINDNAYSIDLPEDEFGVSNSFNVADLTPYDGEDLGASGYQEETSIARGEKQLDMKTDVKMAVKLDMELDMKISHGRAREEREACARGEEEVQAELVPDAYISALDDPLAALDHV</sequence>
<dbReference type="SUPFAM" id="SSF57756">
    <property type="entry name" value="Retrovirus zinc finger-like domains"/>
    <property type="match status" value="1"/>
</dbReference>
<dbReference type="AlphaFoldDB" id="A0AAD8RFJ8"/>
<accession>A0AAD8RFJ8</accession>
<dbReference type="Pfam" id="PF24626">
    <property type="entry name" value="SH3_Tf2-1"/>
    <property type="match status" value="1"/>
</dbReference>
<comment type="caution">
    <text evidence="5">The sequence shown here is derived from an EMBL/GenBank/DDBJ whole genome shotgun (WGS) entry which is preliminary data.</text>
</comment>
<dbReference type="InterPro" id="IPR036875">
    <property type="entry name" value="Znf_CCHC_sf"/>
</dbReference>
<dbReference type="PROSITE" id="PS50158">
    <property type="entry name" value="ZF_CCHC"/>
    <property type="match status" value="1"/>
</dbReference>
<evidence type="ECO:0000259" key="3">
    <source>
        <dbReference type="PROSITE" id="PS50158"/>
    </source>
</evidence>
<dbReference type="Gene3D" id="3.30.420.10">
    <property type="entry name" value="Ribonuclease H-like superfamily/Ribonuclease H"/>
    <property type="match status" value="1"/>
</dbReference>
<dbReference type="GO" id="GO:0015074">
    <property type="term" value="P:DNA integration"/>
    <property type="evidence" value="ECO:0007669"/>
    <property type="project" value="InterPro"/>
</dbReference>
<dbReference type="InterPro" id="IPR012337">
    <property type="entry name" value="RNaseH-like_sf"/>
</dbReference>
<dbReference type="Gene3D" id="1.10.340.70">
    <property type="match status" value="1"/>
</dbReference>
<dbReference type="InterPro" id="IPR041588">
    <property type="entry name" value="Integrase_H2C2"/>
</dbReference>
<dbReference type="Proteomes" id="UP001231189">
    <property type="component" value="Unassembled WGS sequence"/>
</dbReference>
<evidence type="ECO:0000256" key="2">
    <source>
        <dbReference type="SAM" id="MobiDB-lite"/>
    </source>
</evidence>
<evidence type="ECO:0000256" key="1">
    <source>
        <dbReference type="PROSITE-ProRule" id="PRU00047"/>
    </source>
</evidence>
<dbReference type="SMART" id="SM00343">
    <property type="entry name" value="ZnF_C2HC"/>
    <property type="match status" value="1"/>
</dbReference>
<name>A0AAD8RFJ8_LOLMU</name>
<keyword evidence="1" id="KW-0863">Zinc-finger</keyword>
<feature type="domain" description="CCHC-type" evidence="3">
    <location>
        <begin position="3"/>
        <end position="18"/>
    </location>
</feature>
<dbReference type="PANTHER" id="PTHR35046">
    <property type="entry name" value="ZINC KNUCKLE (CCHC-TYPE) FAMILY PROTEIN"/>
    <property type="match status" value="1"/>
</dbReference>
<keyword evidence="1" id="KW-0479">Metal-binding</keyword>
<feature type="domain" description="Integrase catalytic" evidence="4">
    <location>
        <begin position="363"/>
        <end position="523"/>
    </location>
</feature>
<dbReference type="GO" id="GO:0003676">
    <property type="term" value="F:nucleic acid binding"/>
    <property type="evidence" value="ECO:0007669"/>
    <property type="project" value="InterPro"/>
</dbReference>
<dbReference type="Pfam" id="PF00098">
    <property type="entry name" value="zf-CCHC"/>
    <property type="match status" value="1"/>
</dbReference>
<dbReference type="InterPro" id="IPR001584">
    <property type="entry name" value="Integrase_cat-core"/>
</dbReference>
<dbReference type="PROSITE" id="PS50994">
    <property type="entry name" value="INTEGRASE"/>
    <property type="match status" value="1"/>
</dbReference>